<protein>
    <submittedName>
        <fullName evidence="2">Uncharacterized protein</fullName>
    </submittedName>
</protein>
<accession>J3JI06</accession>
<organism evidence="2 3">
    <name type="scientific">Halogranum salarium B-1</name>
    <dbReference type="NCBI Taxonomy" id="1210908"/>
    <lineage>
        <taxon>Archaea</taxon>
        <taxon>Methanobacteriati</taxon>
        <taxon>Methanobacteriota</taxon>
        <taxon>Stenosarchaea group</taxon>
        <taxon>Halobacteria</taxon>
        <taxon>Halobacteriales</taxon>
        <taxon>Haloferacaceae</taxon>
    </lineage>
</organism>
<feature type="region of interest" description="Disordered" evidence="1">
    <location>
        <begin position="1"/>
        <end position="20"/>
    </location>
</feature>
<proteinExistence type="predicted"/>
<dbReference type="Proteomes" id="UP000007813">
    <property type="component" value="Unassembled WGS sequence"/>
</dbReference>
<evidence type="ECO:0000256" key="1">
    <source>
        <dbReference type="SAM" id="MobiDB-lite"/>
    </source>
</evidence>
<gene>
    <name evidence="2" type="ORF">HSB1_04770</name>
</gene>
<dbReference type="AlphaFoldDB" id="J3JI06"/>
<comment type="caution">
    <text evidence="2">The sequence shown here is derived from an EMBL/GenBank/DDBJ whole genome shotgun (WGS) entry which is preliminary data.</text>
</comment>
<sequence length="37" mass="3867">MSELVPDGDTRHWSHLSGGAQVGCGAIATDRVASQQE</sequence>
<evidence type="ECO:0000313" key="3">
    <source>
        <dbReference type="Proteomes" id="UP000007813"/>
    </source>
</evidence>
<reference evidence="2 3" key="1">
    <citation type="journal article" date="2012" name="J. Bacteriol.">
        <title>Draft Genome Sequence of the Extremely Halophilic Archaeon Halogranum salarium B-1T.</title>
        <authorList>
            <person name="Kim K.K."/>
            <person name="Lee K.C."/>
            <person name="Lee J.S."/>
        </authorList>
    </citation>
    <scope>NUCLEOTIDE SEQUENCE [LARGE SCALE GENOMIC DNA]</scope>
    <source>
        <strain evidence="2 3">B-1</strain>
    </source>
</reference>
<dbReference type="EMBL" id="ALJD01000002">
    <property type="protein sequence ID" value="EJN61436.1"/>
    <property type="molecule type" value="Genomic_DNA"/>
</dbReference>
<name>J3JI06_9EURY</name>
<evidence type="ECO:0000313" key="2">
    <source>
        <dbReference type="EMBL" id="EJN61436.1"/>
    </source>
</evidence>